<evidence type="ECO:0000256" key="4">
    <source>
        <dbReference type="ARBA" id="ARBA00022729"/>
    </source>
</evidence>
<organism evidence="9 10">
    <name type="scientific">Pelagicoccus mobilis</name>
    <dbReference type="NCBI Taxonomy" id="415221"/>
    <lineage>
        <taxon>Bacteria</taxon>
        <taxon>Pseudomonadati</taxon>
        <taxon>Verrucomicrobiota</taxon>
        <taxon>Opitutia</taxon>
        <taxon>Puniceicoccales</taxon>
        <taxon>Pelagicoccaceae</taxon>
        <taxon>Pelagicoccus</taxon>
    </lineage>
</organism>
<evidence type="ECO:0000256" key="5">
    <source>
        <dbReference type="ARBA" id="ARBA00022801"/>
    </source>
</evidence>
<dbReference type="Gene3D" id="3.40.720.10">
    <property type="entry name" value="Alkaline Phosphatase, subunit A"/>
    <property type="match status" value="1"/>
</dbReference>
<dbReference type="GO" id="GO:0004423">
    <property type="term" value="F:iduronate-2-sulfatase activity"/>
    <property type="evidence" value="ECO:0007669"/>
    <property type="project" value="InterPro"/>
</dbReference>
<keyword evidence="5" id="KW-0378">Hydrolase</keyword>
<feature type="signal peptide" evidence="7">
    <location>
        <begin position="1"/>
        <end position="27"/>
    </location>
</feature>
<dbReference type="InterPro" id="IPR017850">
    <property type="entry name" value="Alkaline_phosphatase_core_sf"/>
</dbReference>
<dbReference type="AlphaFoldDB" id="A0A934RYZ9"/>
<name>A0A934RYZ9_9BACT</name>
<keyword evidence="6" id="KW-0106">Calcium</keyword>
<evidence type="ECO:0000256" key="3">
    <source>
        <dbReference type="ARBA" id="ARBA00022723"/>
    </source>
</evidence>
<proteinExistence type="inferred from homology"/>
<dbReference type="Pfam" id="PF00884">
    <property type="entry name" value="Sulfatase"/>
    <property type="match status" value="1"/>
</dbReference>
<dbReference type="InterPro" id="IPR035874">
    <property type="entry name" value="IDS"/>
</dbReference>
<evidence type="ECO:0000256" key="7">
    <source>
        <dbReference type="SAM" id="SignalP"/>
    </source>
</evidence>
<dbReference type="Proteomes" id="UP000617628">
    <property type="component" value="Unassembled WGS sequence"/>
</dbReference>
<comment type="caution">
    <text evidence="9">The sequence shown here is derived from an EMBL/GenBank/DDBJ whole genome shotgun (WGS) entry which is preliminary data.</text>
</comment>
<dbReference type="GO" id="GO:0005737">
    <property type="term" value="C:cytoplasm"/>
    <property type="evidence" value="ECO:0007669"/>
    <property type="project" value="TreeGrafter"/>
</dbReference>
<reference evidence="9" key="1">
    <citation type="submission" date="2021-01" db="EMBL/GenBank/DDBJ databases">
        <title>Modified the classification status of verrucomicrobia.</title>
        <authorList>
            <person name="Feng X."/>
        </authorList>
    </citation>
    <scope>NUCLEOTIDE SEQUENCE</scope>
    <source>
        <strain evidence="9">KCTC 13126</strain>
    </source>
</reference>
<dbReference type="RefSeq" id="WP_200355671.1">
    <property type="nucleotide sequence ID" value="NZ_JAENIL010000018.1"/>
</dbReference>
<comment type="cofactor">
    <cofactor evidence="1">
        <name>Ca(2+)</name>
        <dbReference type="ChEBI" id="CHEBI:29108"/>
    </cofactor>
</comment>
<evidence type="ECO:0000313" key="10">
    <source>
        <dbReference type="Proteomes" id="UP000617628"/>
    </source>
</evidence>
<keyword evidence="3" id="KW-0479">Metal-binding</keyword>
<dbReference type="PANTHER" id="PTHR45953">
    <property type="entry name" value="IDURONATE 2-SULFATASE"/>
    <property type="match status" value="1"/>
</dbReference>
<feature type="chain" id="PRO_5038095046" evidence="7">
    <location>
        <begin position="28"/>
        <end position="484"/>
    </location>
</feature>
<dbReference type="InterPro" id="IPR000917">
    <property type="entry name" value="Sulfatase_N"/>
</dbReference>
<protein>
    <submittedName>
        <fullName evidence="9">Sulfatase</fullName>
    </submittedName>
</protein>
<evidence type="ECO:0000256" key="6">
    <source>
        <dbReference type="ARBA" id="ARBA00022837"/>
    </source>
</evidence>
<dbReference type="PANTHER" id="PTHR45953:SF1">
    <property type="entry name" value="IDURONATE 2-SULFATASE"/>
    <property type="match status" value="1"/>
</dbReference>
<dbReference type="EMBL" id="JAENIL010000018">
    <property type="protein sequence ID" value="MBK1877456.1"/>
    <property type="molecule type" value="Genomic_DNA"/>
</dbReference>
<comment type="similarity">
    <text evidence="2">Belongs to the sulfatase family.</text>
</comment>
<evidence type="ECO:0000256" key="2">
    <source>
        <dbReference type="ARBA" id="ARBA00008779"/>
    </source>
</evidence>
<evidence type="ECO:0000259" key="8">
    <source>
        <dbReference type="Pfam" id="PF00884"/>
    </source>
</evidence>
<dbReference type="SUPFAM" id="SSF53649">
    <property type="entry name" value="Alkaline phosphatase-like"/>
    <property type="match status" value="1"/>
</dbReference>
<evidence type="ECO:0000313" key="9">
    <source>
        <dbReference type="EMBL" id="MBK1877456.1"/>
    </source>
</evidence>
<feature type="domain" description="Sulfatase N-terminal" evidence="8">
    <location>
        <begin position="30"/>
        <end position="378"/>
    </location>
</feature>
<dbReference type="CDD" id="cd16030">
    <property type="entry name" value="iduronate-2-sulfatase"/>
    <property type="match status" value="1"/>
</dbReference>
<evidence type="ECO:0000256" key="1">
    <source>
        <dbReference type="ARBA" id="ARBA00001913"/>
    </source>
</evidence>
<keyword evidence="10" id="KW-1185">Reference proteome</keyword>
<sequence>MNTLKLMTILLSLGLSLCFLLSGASGADKPNVLFIAIDDLNDWTDMLKGNPQAETPQMAKLASEGMLFTNAHCAAPACGPSRAAIMSGISPATSGNYINSNSLTRNPILNNSVLLPELFQQNGYYVAGAGKLFHGGHFIREVKGRGFDEYYPSKTQDMPSTMYKFAKPGFPQSGVRFGGQTDWGPFHPEVTVDDTGDGKVANWAEEKLLGGELKEPFFLGTGIFLPHKPFYAPQEYFDRFPLDEIELPQGLLEGDMKDVPAASSKQGHQKASKIIAAGQLKNAIQAYLACTAMVDDLIGRITGALKESKYADNTIIVLWSDHGFQFGEKERFAKFSLWERATRVNMIWVAPGVTTPGSSSHKPANLLDIYPTLASLAGLELPEGQLEGNDLSVLMKDPEASWDETTLTTFGYKNYSLRSERYRYTVYADGSEELYDHAKDKWEWTNLANNPEYAAIKKKMRKAIPTHHQPIGLLETVFEKRKKK</sequence>
<dbReference type="GO" id="GO:0046872">
    <property type="term" value="F:metal ion binding"/>
    <property type="evidence" value="ECO:0007669"/>
    <property type="project" value="UniProtKB-KW"/>
</dbReference>
<accession>A0A934RYZ9</accession>
<keyword evidence="4 7" id="KW-0732">Signal</keyword>
<gene>
    <name evidence="9" type="ORF">JIN87_11305</name>
</gene>